<feature type="non-terminal residue" evidence="2">
    <location>
        <position position="1"/>
    </location>
</feature>
<accession>A0ABN8T1X2</accession>
<sequence length="424" mass="49194">PHTEVQELETLRENLRAIYGLIVQLPVMHGYSYRPQVETSPGPGRPRYVIPSEQLSCLRSEFNSWTQIAADLGVSRQTIYNRRRELGFSLVFEGYSNIPGTDLDNLVRDELNAFPRTGETNVMAGLRQRGIYVQRWRVREAIVRVDPINRANRWGQRIVRRPYSVPHPNFLWHMDSNLKLRHWRMCIHGCIDGFSRCIIYLDRSTNEWGVPSRVRADNGGENVAVRDFMVFFRGENRGSFLTGPSTRNTRIERLWRDVVESVVTVFTSLFLFMEARHILDPMCERDMLALHYVFLPRVQRLLDRFTQRFNFHSVSTEGNRTPRQLWASGCLRNFNSPNAGIRDVLDTDNSIPEDMDMYGHDPAAPLPDPQEDEEGVVIANIDFELSEEANAALTQNFTPLMEDNNYGIEIYLQVREFIARIIQE</sequence>
<dbReference type="Pfam" id="PF24764">
    <property type="entry name" value="rva_4"/>
    <property type="match status" value="1"/>
</dbReference>
<gene>
    <name evidence="2" type="ORF">PEVE_00034929</name>
</gene>
<evidence type="ECO:0000313" key="3">
    <source>
        <dbReference type="Proteomes" id="UP001159427"/>
    </source>
</evidence>
<dbReference type="PANTHER" id="PTHR46791:SF5">
    <property type="entry name" value="CLR5 DOMAIN-CONTAINING PROTEIN-RELATED"/>
    <property type="match status" value="1"/>
</dbReference>
<dbReference type="EMBL" id="CALNXI010005350">
    <property type="protein sequence ID" value="CAH3197544.1"/>
    <property type="molecule type" value="Genomic_DNA"/>
</dbReference>
<keyword evidence="3" id="KW-1185">Reference proteome</keyword>
<dbReference type="InterPro" id="IPR012337">
    <property type="entry name" value="RNaseH-like_sf"/>
</dbReference>
<proteinExistence type="predicted"/>
<reference evidence="2 3" key="1">
    <citation type="submission" date="2022-05" db="EMBL/GenBank/DDBJ databases">
        <authorList>
            <consortium name="Genoscope - CEA"/>
            <person name="William W."/>
        </authorList>
    </citation>
    <scope>NUCLEOTIDE SEQUENCE [LARGE SCALE GENOMIC DNA]</scope>
</reference>
<protein>
    <recommendedName>
        <fullName evidence="1">Integrase core domain-containing protein</fullName>
    </recommendedName>
</protein>
<feature type="domain" description="Integrase core" evidence="1">
    <location>
        <begin position="163"/>
        <end position="336"/>
    </location>
</feature>
<dbReference type="Proteomes" id="UP001159427">
    <property type="component" value="Unassembled WGS sequence"/>
</dbReference>
<evidence type="ECO:0000259" key="1">
    <source>
        <dbReference type="Pfam" id="PF24764"/>
    </source>
</evidence>
<dbReference type="InterPro" id="IPR058913">
    <property type="entry name" value="Integrase_dom_put"/>
</dbReference>
<dbReference type="PANTHER" id="PTHR46791">
    <property type="entry name" value="EXPRESSED PROTEIN"/>
    <property type="match status" value="1"/>
</dbReference>
<comment type="caution">
    <text evidence="2">The sequence shown here is derived from an EMBL/GenBank/DDBJ whole genome shotgun (WGS) entry which is preliminary data.</text>
</comment>
<dbReference type="SUPFAM" id="SSF53098">
    <property type="entry name" value="Ribonuclease H-like"/>
    <property type="match status" value="1"/>
</dbReference>
<name>A0ABN8T1X2_9CNID</name>
<evidence type="ECO:0000313" key="2">
    <source>
        <dbReference type="EMBL" id="CAH3197544.1"/>
    </source>
</evidence>
<organism evidence="2 3">
    <name type="scientific">Porites evermanni</name>
    <dbReference type="NCBI Taxonomy" id="104178"/>
    <lineage>
        <taxon>Eukaryota</taxon>
        <taxon>Metazoa</taxon>
        <taxon>Cnidaria</taxon>
        <taxon>Anthozoa</taxon>
        <taxon>Hexacorallia</taxon>
        <taxon>Scleractinia</taxon>
        <taxon>Fungiina</taxon>
        <taxon>Poritidae</taxon>
        <taxon>Porites</taxon>
    </lineage>
</organism>